<evidence type="ECO:0000313" key="2">
    <source>
        <dbReference type="EMBL" id="EAS30294.2"/>
    </source>
</evidence>
<dbReference type="KEGG" id="cim:CIMG_05773"/>
<dbReference type="PANTHER" id="PTHR42678">
    <property type="entry name" value="AMIDASE"/>
    <property type="match status" value="1"/>
</dbReference>
<dbReference type="OrthoDB" id="566138at2759"/>
<dbReference type="InterPro" id="IPR023631">
    <property type="entry name" value="Amidase_dom"/>
</dbReference>
<protein>
    <submittedName>
        <fullName evidence="2">Amidase</fullName>
    </submittedName>
</protein>
<dbReference type="GeneID" id="4561727"/>
<name>A0A0E1S1J0_COCIM</name>
<evidence type="ECO:0000313" key="3">
    <source>
        <dbReference type="Proteomes" id="UP000001261"/>
    </source>
</evidence>
<dbReference type="PANTHER" id="PTHR42678:SF34">
    <property type="entry name" value="OS04G0183300 PROTEIN"/>
    <property type="match status" value="1"/>
</dbReference>
<dbReference type="STRING" id="246410.A0A0E1S1J0"/>
<keyword evidence="3" id="KW-1185">Reference proteome</keyword>
<evidence type="ECO:0000259" key="1">
    <source>
        <dbReference type="Pfam" id="PF01425"/>
    </source>
</evidence>
<feature type="domain" description="Amidase" evidence="1">
    <location>
        <begin position="2"/>
        <end position="355"/>
    </location>
</feature>
<reference evidence="3" key="1">
    <citation type="journal article" date="2009" name="Genome Res.">
        <title>Comparative genomic analyses of the human fungal pathogens Coccidioides and their relatives.</title>
        <authorList>
            <person name="Sharpton T.J."/>
            <person name="Stajich J.E."/>
            <person name="Rounsley S.D."/>
            <person name="Gardner M.J."/>
            <person name="Wortman J.R."/>
            <person name="Jordar V.S."/>
            <person name="Maiti R."/>
            <person name="Kodira C.D."/>
            <person name="Neafsey D.E."/>
            <person name="Zeng Q."/>
            <person name="Hung C.-Y."/>
            <person name="McMahan C."/>
            <person name="Muszewska A."/>
            <person name="Grynberg M."/>
            <person name="Mandel M.A."/>
            <person name="Kellner E.M."/>
            <person name="Barker B.M."/>
            <person name="Galgiani J.N."/>
            <person name="Orbach M.J."/>
            <person name="Kirkland T.N."/>
            <person name="Cole G.T."/>
            <person name="Henn M.R."/>
            <person name="Birren B.W."/>
            <person name="Taylor J.W."/>
        </authorList>
    </citation>
    <scope>NUCLEOTIDE SEQUENCE [LARGE SCALE GENOMIC DNA]</scope>
    <source>
        <strain evidence="3">RS</strain>
    </source>
</reference>
<dbReference type="InterPro" id="IPR036928">
    <property type="entry name" value="AS_sf"/>
</dbReference>
<accession>A0A0E1S1J0</accession>
<dbReference type="OMA" id="HANDSWA"/>
<dbReference type="RefSeq" id="XP_001241877.2">
    <property type="nucleotide sequence ID" value="XM_001241876.2"/>
</dbReference>
<sequence length="483" mass="52475">MRIKEVNDTLHVVSELNPDALETAKKLDRERHRENIRGPLHGLPILLKGNIGTRDKLQTTAGSYALLNTKLPEDSTVAKKLRDAGAIILGKVGLSEWANFRSTNSTNGWNAYGGQVTGAYYPNQDPSGSSSGSGVASDLGLAWATLGTETSGSIVSPGSSNNIVGLKPTVGLTSRYLVIPISAHQDTIGPMTRTVKDTAVLLQAIAGEDTNDNYTSAIPFSNLPDYVSACKLTALEGKRIGVPSNVLESFGKNPTNKPVLDAFRSALSIMESAGAIIVKDTNFTAYQEFVTSDIPGSVLNADFISDLARYFSQLEANPQNIHSLADARKFTQSSPFEQYPNRNTETWDLALEQGFNNTSPEFWPLYQKNLYFGGEGGLLGALERHNLDATVLPTDAAYPVPGVIGTPVISVPLGAYPEDQKVEHEPRRELVTVSPGFPFGIGFMGKHWSEQELIGMAYAFEQKTKARAELKRYIEPKFELNHN</sequence>
<dbReference type="AlphaFoldDB" id="A0A0E1S1J0"/>
<dbReference type="EMBL" id="GG704912">
    <property type="protein sequence ID" value="EAS30294.2"/>
    <property type="molecule type" value="Genomic_DNA"/>
</dbReference>
<dbReference type="Proteomes" id="UP000001261">
    <property type="component" value="Unassembled WGS sequence"/>
</dbReference>
<gene>
    <name evidence="2" type="ORF">CIMG_05773</name>
</gene>
<dbReference type="Gene3D" id="3.90.1300.10">
    <property type="entry name" value="Amidase signature (AS) domain"/>
    <property type="match status" value="1"/>
</dbReference>
<proteinExistence type="predicted"/>
<dbReference type="Pfam" id="PF01425">
    <property type="entry name" value="Amidase"/>
    <property type="match status" value="1"/>
</dbReference>
<organism evidence="2 3">
    <name type="scientific">Coccidioides immitis (strain RS)</name>
    <name type="common">Valley fever fungus</name>
    <dbReference type="NCBI Taxonomy" id="246410"/>
    <lineage>
        <taxon>Eukaryota</taxon>
        <taxon>Fungi</taxon>
        <taxon>Dikarya</taxon>
        <taxon>Ascomycota</taxon>
        <taxon>Pezizomycotina</taxon>
        <taxon>Eurotiomycetes</taxon>
        <taxon>Eurotiomycetidae</taxon>
        <taxon>Onygenales</taxon>
        <taxon>Onygenaceae</taxon>
        <taxon>Coccidioides</taxon>
    </lineage>
</organism>
<dbReference type="VEuPathDB" id="FungiDB:CIMG_05773"/>
<dbReference type="SUPFAM" id="SSF75304">
    <property type="entry name" value="Amidase signature (AS) enzymes"/>
    <property type="match status" value="1"/>
</dbReference>
<dbReference type="InParanoid" id="A0A0E1S1J0"/>
<reference evidence="3" key="2">
    <citation type="journal article" date="2010" name="Genome Res.">
        <title>Population genomic sequencing of Coccidioides fungi reveals recent hybridization and transposon control.</title>
        <authorList>
            <person name="Neafsey D.E."/>
            <person name="Barker B.M."/>
            <person name="Sharpton T.J."/>
            <person name="Stajich J.E."/>
            <person name="Park D.J."/>
            <person name="Whiston E."/>
            <person name="Hung C.-Y."/>
            <person name="McMahan C."/>
            <person name="White J."/>
            <person name="Sykes S."/>
            <person name="Heiman D."/>
            <person name="Young S."/>
            <person name="Zeng Q."/>
            <person name="Abouelleil A."/>
            <person name="Aftuck L."/>
            <person name="Bessette D."/>
            <person name="Brown A."/>
            <person name="FitzGerald M."/>
            <person name="Lui A."/>
            <person name="Macdonald J.P."/>
            <person name="Priest M."/>
            <person name="Orbach M.J."/>
            <person name="Galgiani J.N."/>
            <person name="Kirkland T.N."/>
            <person name="Cole G.T."/>
            <person name="Birren B.W."/>
            <person name="Henn M.R."/>
            <person name="Taylor J.W."/>
            <person name="Rounsley S.D."/>
        </authorList>
    </citation>
    <scope>GENOME REANNOTATION</scope>
    <source>
        <strain evidence="3">RS</strain>
    </source>
</reference>